<dbReference type="InterPro" id="IPR023346">
    <property type="entry name" value="Lysozyme-like_dom_sf"/>
</dbReference>
<feature type="chain" id="PRO_5016914157" evidence="3">
    <location>
        <begin position="24"/>
        <end position="183"/>
    </location>
</feature>
<evidence type="ECO:0000259" key="4">
    <source>
        <dbReference type="Pfam" id="PF06737"/>
    </source>
</evidence>
<dbReference type="AlphaFoldDB" id="A0A346Y4V7"/>
<dbReference type="SUPFAM" id="SSF53955">
    <property type="entry name" value="Lysozyme-like"/>
    <property type="match status" value="1"/>
</dbReference>
<reference evidence="5 6" key="1">
    <citation type="submission" date="2018-09" db="EMBL/GenBank/DDBJ databases">
        <title>Complete genome sequence of Euzebya sp. DY32-46 isolated from seawater of Pacific Ocean.</title>
        <authorList>
            <person name="Xu L."/>
            <person name="Wu Y.-H."/>
            <person name="Xu X.-W."/>
        </authorList>
    </citation>
    <scope>NUCLEOTIDE SEQUENCE [LARGE SCALE GENOMIC DNA]</scope>
    <source>
        <strain evidence="5 6">DY32-46</strain>
    </source>
</reference>
<dbReference type="CDD" id="cd13925">
    <property type="entry name" value="RPF"/>
    <property type="match status" value="1"/>
</dbReference>
<dbReference type="GO" id="GO:0016787">
    <property type="term" value="F:hydrolase activity"/>
    <property type="evidence" value="ECO:0007669"/>
    <property type="project" value="UniProtKB-KW"/>
</dbReference>
<organism evidence="5 6">
    <name type="scientific">Euzebya pacifica</name>
    <dbReference type="NCBI Taxonomy" id="1608957"/>
    <lineage>
        <taxon>Bacteria</taxon>
        <taxon>Bacillati</taxon>
        <taxon>Actinomycetota</taxon>
        <taxon>Nitriliruptoria</taxon>
        <taxon>Euzebyales</taxon>
    </lineage>
</organism>
<gene>
    <name evidence="5" type="ORF">DVS28_a4847</name>
</gene>
<evidence type="ECO:0000256" key="3">
    <source>
        <dbReference type="SAM" id="SignalP"/>
    </source>
</evidence>
<evidence type="ECO:0000313" key="5">
    <source>
        <dbReference type="EMBL" id="AXV09504.1"/>
    </source>
</evidence>
<dbReference type="InterPro" id="IPR010618">
    <property type="entry name" value="RPF"/>
</dbReference>
<keyword evidence="2" id="KW-0378">Hydrolase</keyword>
<proteinExistence type="inferred from homology"/>
<protein>
    <submittedName>
        <fullName evidence="5">Cell wall-binding protein</fullName>
    </submittedName>
</protein>
<name>A0A346Y4V7_9ACTN</name>
<dbReference type="Gene3D" id="1.10.530.10">
    <property type="match status" value="1"/>
</dbReference>
<dbReference type="EMBL" id="CP031165">
    <property type="protein sequence ID" value="AXV09504.1"/>
    <property type="molecule type" value="Genomic_DNA"/>
</dbReference>
<feature type="domain" description="Resuscitation-promoting factor core lysozyme-like" evidence="4">
    <location>
        <begin position="92"/>
        <end position="175"/>
    </location>
</feature>
<keyword evidence="6" id="KW-1185">Reference proteome</keyword>
<evidence type="ECO:0000256" key="2">
    <source>
        <dbReference type="ARBA" id="ARBA00022801"/>
    </source>
</evidence>
<dbReference type="KEGG" id="euz:DVS28_a4847"/>
<evidence type="ECO:0000256" key="1">
    <source>
        <dbReference type="ARBA" id="ARBA00010830"/>
    </source>
</evidence>
<dbReference type="Pfam" id="PF06737">
    <property type="entry name" value="Transglycosylas"/>
    <property type="match status" value="1"/>
</dbReference>
<accession>A0A346Y4V7</accession>
<feature type="signal peptide" evidence="3">
    <location>
        <begin position="1"/>
        <end position="23"/>
    </location>
</feature>
<evidence type="ECO:0000313" key="6">
    <source>
        <dbReference type="Proteomes" id="UP000264006"/>
    </source>
</evidence>
<comment type="similarity">
    <text evidence="1">Belongs to the transglycosylase family. Rpf subfamily.</text>
</comment>
<keyword evidence="3" id="KW-0732">Signal</keyword>
<dbReference type="RefSeq" id="WP_281273497.1">
    <property type="nucleotide sequence ID" value="NZ_CP031165.1"/>
</dbReference>
<dbReference type="Proteomes" id="UP000264006">
    <property type="component" value="Chromosome"/>
</dbReference>
<sequence length="183" mass="19995">MRGLAVAALVLGLQVSTMGAASAAAPPAESPGCETYGCLYEHCPTHYSRGGGDRDASCDYGVAYQRLPDGPDNRRFVRVLWPEHYASERRGMWDDVAYCESTWRWNINNGNGFHGGVQFHPNTWSAYGGGEYAANAWQATPEQQISVAERVAFQGWTRSDGTFVRAQGPGAWPRCGRYLSAPA</sequence>